<dbReference type="PROSITE" id="PS50921">
    <property type="entry name" value="ANTAR"/>
    <property type="match status" value="1"/>
</dbReference>
<dbReference type="SUPFAM" id="SSF52172">
    <property type="entry name" value="CheY-like"/>
    <property type="match status" value="1"/>
</dbReference>
<proteinExistence type="predicted"/>
<dbReference type="SMART" id="SM01012">
    <property type="entry name" value="ANTAR"/>
    <property type="match status" value="1"/>
</dbReference>
<reference evidence="2 3" key="1">
    <citation type="submission" date="2024-09" db="EMBL/GenBank/DDBJ databases">
        <authorList>
            <person name="Sun Q."/>
            <person name="Mori K."/>
        </authorList>
    </citation>
    <scope>NUCLEOTIDE SEQUENCE [LARGE SCALE GENOMIC DNA]</scope>
    <source>
        <strain evidence="2 3">KCTC 23279</strain>
    </source>
</reference>
<dbReference type="Pfam" id="PF03861">
    <property type="entry name" value="ANTAR"/>
    <property type="match status" value="1"/>
</dbReference>
<accession>A0ABV6EL26</accession>
<dbReference type="Gene3D" id="3.40.50.2300">
    <property type="match status" value="1"/>
</dbReference>
<name>A0ABV6EL26_9BRAD</name>
<dbReference type="PIRSF" id="PIRSF036382">
    <property type="entry name" value="RR_antiterm"/>
    <property type="match status" value="1"/>
</dbReference>
<dbReference type="Proteomes" id="UP001589775">
    <property type="component" value="Unassembled WGS sequence"/>
</dbReference>
<dbReference type="InterPro" id="IPR036388">
    <property type="entry name" value="WH-like_DNA-bd_sf"/>
</dbReference>
<evidence type="ECO:0000313" key="3">
    <source>
        <dbReference type="Proteomes" id="UP001589775"/>
    </source>
</evidence>
<organism evidence="2 3">
    <name type="scientific">Rhodopseudomonas telluris</name>
    <dbReference type="NCBI Taxonomy" id="644215"/>
    <lineage>
        <taxon>Bacteria</taxon>
        <taxon>Pseudomonadati</taxon>
        <taxon>Pseudomonadota</taxon>
        <taxon>Alphaproteobacteria</taxon>
        <taxon>Hyphomicrobiales</taxon>
        <taxon>Nitrobacteraceae</taxon>
        <taxon>Rhodopseudomonas</taxon>
    </lineage>
</organism>
<keyword evidence="3" id="KW-1185">Reference proteome</keyword>
<dbReference type="InterPro" id="IPR008327">
    <property type="entry name" value="Sig_transdc_resp-reg_antiterm"/>
</dbReference>
<dbReference type="RefSeq" id="WP_378383236.1">
    <property type="nucleotide sequence ID" value="NZ_JBHLWM010000001.1"/>
</dbReference>
<protein>
    <submittedName>
        <fullName evidence="2">ANTAR domain-containing response regulator</fullName>
    </submittedName>
</protein>
<dbReference type="Gene3D" id="1.10.10.10">
    <property type="entry name" value="Winged helix-like DNA-binding domain superfamily/Winged helix DNA-binding domain"/>
    <property type="match status" value="1"/>
</dbReference>
<evidence type="ECO:0000259" key="1">
    <source>
        <dbReference type="PROSITE" id="PS50921"/>
    </source>
</evidence>
<feature type="domain" description="ANTAR" evidence="1">
    <location>
        <begin position="128"/>
        <end position="189"/>
    </location>
</feature>
<dbReference type="EMBL" id="JBHLWM010000001">
    <property type="protein sequence ID" value="MFC0238915.1"/>
    <property type="molecule type" value="Genomic_DNA"/>
</dbReference>
<comment type="caution">
    <text evidence="2">The sequence shown here is derived from an EMBL/GenBank/DDBJ whole genome shotgun (WGS) entry which is preliminary data.</text>
</comment>
<gene>
    <name evidence="2" type="ORF">ACFFJ6_00480</name>
</gene>
<dbReference type="InterPro" id="IPR011006">
    <property type="entry name" value="CheY-like_superfamily"/>
</dbReference>
<sequence>MSFALLKDLRHLDVTVIHPLDPDGERLVEHLRRIGCTAHIVWPVPATLPNSCDVVFLAMEAEAREEIGRLLKALPNPPPTILAVVSYENPAMLQMVLESGALSVIERPIRPFGLLTNLAIARKLWLQHQRLQKEARKYKRKVLGGQTVARAKAILMATNKISEQDAYTRLRETAMAQRIPIDQIAKAIIDSETLLRGLKNDACI</sequence>
<dbReference type="Pfam" id="PF21332">
    <property type="entry name" value="AmiR_N"/>
    <property type="match status" value="1"/>
</dbReference>
<evidence type="ECO:0000313" key="2">
    <source>
        <dbReference type="EMBL" id="MFC0238915.1"/>
    </source>
</evidence>
<dbReference type="InterPro" id="IPR005561">
    <property type="entry name" value="ANTAR"/>
</dbReference>
<dbReference type="InterPro" id="IPR049021">
    <property type="entry name" value="AmiR_N"/>
</dbReference>